<dbReference type="FunFam" id="1.10.110.10:FF:000001">
    <property type="entry name" value="Bifunctional inhibitor/lipid-transfer protein/seed storage 2S albumin superfamily protein"/>
    <property type="match status" value="1"/>
</dbReference>
<evidence type="ECO:0000259" key="12">
    <source>
        <dbReference type="SMART" id="SM00499"/>
    </source>
</evidence>
<gene>
    <name evidence="14" type="primary">LOC115753234</name>
</gene>
<keyword evidence="3" id="KW-1003">Cell membrane</keyword>
<dbReference type="Pfam" id="PF14368">
    <property type="entry name" value="LTP_2"/>
    <property type="match status" value="1"/>
</dbReference>
<dbReference type="Gene3D" id="1.10.110.10">
    <property type="entry name" value="Plant lipid-transfer and hydrophobic proteins"/>
    <property type="match status" value="1"/>
</dbReference>
<dbReference type="CDD" id="cd00010">
    <property type="entry name" value="AAI_LTSS"/>
    <property type="match status" value="1"/>
</dbReference>
<evidence type="ECO:0000256" key="11">
    <source>
        <dbReference type="SAM" id="SignalP"/>
    </source>
</evidence>
<proteinExistence type="inferred from homology"/>
<dbReference type="RefSeq" id="XP_030547624.1">
    <property type="nucleotide sequence ID" value="XM_030691764.2"/>
</dbReference>
<keyword evidence="10" id="KW-0812">Transmembrane</keyword>
<dbReference type="Proteomes" id="UP000827889">
    <property type="component" value="Chromosome 6"/>
</dbReference>
<keyword evidence="13" id="KW-1185">Reference proteome</keyword>
<keyword evidence="5 11" id="KW-0732">Signal</keyword>
<keyword evidence="4" id="KW-0336">GPI-anchor</keyword>
<accession>A0A8B8QKA0</accession>
<keyword evidence="8" id="KW-0449">Lipoprotein</keyword>
<dbReference type="InterPro" id="IPR036312">
    <property type="entry name" value="Bifun_inhib/LTP/seed_sf"/>
</dbReference>
<evidence type="ECO:0000256" key="5">
    <source>
        <dbReference type="ARBA" id="ARBA00022729"/>
    </source>
</evidence>
<evidence type="ECO:0000256" key="3">
    <source>
        <dbReference type="ARBA" id="ARBA00022475"/>
    </source>
</evidence>
<evidence type="ECO:0000256" key="6">
    <source>
        <dbReference type="ARBA" id="ARBA00023157"/>
    </source>
</evidence>
<dbReference type="KEGG" id="rarg:115753234"/>
<evidence type="ECO:0000313" key="13">
    <source>
        <dbReference type="Proteomes" id="UP000827889"/>
    </source>
</evidence>
<feature type="transmembrane region" description="Helical" evidence="10">
    <location>
        <begin position="184"/>
        <end position="204"/>
    </location>
</feature>
<dbReference type="GO" id="GO:0005886">
    <property type="term" value="C:plasma membrane"/>
    <property type="evidence" value="ECO:0007669"/>
    <property type="project" value="UniProtKB-SubCell"/>
</dbReference>
<dbReference type="SMART" id="SM00499">
    <property type="entry name" value="AAI"/>
    <property type="match status" value="1"/>
</dbReference>
<dbReference type="AlphaFoldDB" id="A0A8B8QKA0"/>
<feature type="compositionally biased region" description="Polar residues" evidence="9">
    <location>
        <begin position="151"/>
        <end position="175"/>
    </location>
</feature>
<evidence type="ECO:0000256" key="10">
    <source>
        <dbReference type="SAM" id="Phobius"/>
    </source>
</evidence>
<evidence type="ECO:0000256" key="7">
    <source>
        <dbReference type="ARBA" id="ARBA00023180"/>
    </source>
</evidence>
<keyword evidence="10" id="KW-0472">Membrane</keyword>
<feature type="chain" id="PRO_5034358844" evidence="11">
    <location>
        <begin position="38"/>
        <end position="209"/>
    </location>
</feature>
<protein>
    <submittedName>
        <fullName evidence="14">Non-specific lipid transfer protein GPI-anchored 6-like isoform X1</fullName>
    </submittedName>
</protein>
<feature type="region of interest" description="Disordered" evidence="9">
    <location>
        <begin position="150"/>
        <end position="178"/>
    </location>
</feature>
<evidence type="ECO:0000256" key="4">
    <source>
        <dbReference type="ARBA" id="ARBA00022622"/>
    </source>
</evidence>
<dbReference type="InterPro" id="IPR016140">
    <property type="entry name" value="Bifunc_inhib/LTP/seed_store"/>
</dbReference>
<dbReference type="GO" id="GO:0098552">
    <property type="term" value="C:side of membrane"/>
    <property type="evidence" value="ECO:0007669"/>
    <property type="project" value="UniProtKB-KW"/>
</dbReference>
<sequence>MYKEKTSLASSMESRNMGIAVPLGMLMLMLLLGLSSSDSAQDRAECTDQLVGLATCLPYVGGDAAAPTPDCCSGMRLVLRKSLKCLCILVKDRNDPSLGLKVNTTLALSLPASCHAPVNVSQCTELLHLAPNSTDAEVFDGFEKSLEKRNSTSLSNDQGNSTDGTAGSSAQIKSNSSERSRKPWLATSTVVSIVLLQTFAGLHLRFISM</sequence>
<comment type="subcellular location">
    <subcellularLocation>
        <location evidence="1">Cell membrane</location>
        <topology evidence="1">Lipid-anchor</topology>
        <topology evidence="1">GPI-anchor</topology>
    </subcellularLocation>
</comment>
<keyword evidence="10" id="KW-1133">Transmembrane helix</keyword>
<dbReference type="PANTHER" id="PTHR33044">
    <property type="entry name" value="BIFUNCTIONAL INHIBITOR/LIPID-TRANSFER PROTEIN/SEED STORAGE 2S ALBUMIN SUPERFAMILY PROTEIN-RELATED"/>
    <property type="match status" value="1"/>
</dbReference>
<comment type="similarity">
    <text evidence="2">Belongs to the plant LTP family.</text>
</comment>
<keyword evidence="6" id="KW-1015">Disulfide bond</keyword>
<dbReference type="OrthoDB" id="1938537at2759"/>
<organism evidence="13 14">
    <name type="scientific">Rhodamnia argentea</name>
    <dbReference type="NCBI Taxonomy" id="178133"/>
    <lineage>
        <taxon>Eukaryota</taxon>
        <taxon>Viridiplantae</taxon>
        <taxon>Streptophyta</taxon>
        <taxon>Embryophyta</taxon>
        <taxon>Tracheophyta</taxon>
        <taxon>Spermatophyta</taxon>
        <taxon>Magnoliopsida</taxon>
        <taxon>eudicotyledons</taxon>
        <taxon>Gunneridae</taxon>
        <taxon>Pentapetalae</taxon>
        <taxon>rosids</taxon>
        <taxon>malvids</taxon>
        <taxon>Myrtales</taxon>
        <taxon>Myrtaceae</taxon>
        <taxon>Myrtoideae</taxon>
        <taxon>Myrteae</taxon>
        <taxon>Australasian group</taxon>
        <taxon>Rhodamnia</taxon>
    </lineage>
</organism>
<name>A0A8B8QKA0_9MYRT</name>
<reference evidence="14" key="1">
    <citation type="submission" date="2025-08" db="UniProtKB">
        <authorList>
            <consortium name="RefSeq"/>
        </authorList>
    </citation>
    <scope>IDENTIFICATION</scope>
    <source>
        <tissue evidence="14">Leaf</tissue>
    </source>
</reference>
<evidence type="ECO:0000256" key="8">
    <source>
        <dbReference type="ARBA" id="ARBA00023288"/>
    </source>
</evidence>
<keyword evidence="7" id="KW-0325">Glycoprotein</keyword>
<evidence type="ECO:0000256" key="2">
    <source>
        <dbReference type="ARBA" id="ARBA00009748"/>
    </source>
</evidence>
<dbReference type="GeneID" id="115753234"/>
<dbReference type="SUPFAM" id="SSF47699">
    <property type="entry name" value="Bifunctional inhibitor/lipid-transfer protein/seed storage 2S albumin"/>
    <property type="match status" value="1"/>
</dbReference>
<feature type="domain" description="Bifunctional inhibitor/plant lipid transfer protein/seed storage helical" evidence="12">
    <location>
        <begin position="46"/>
        <end position="123"/>
    </location>
</feature>
<evidence type="ECO:0000256" key="1">
    <source>
        <dbReference type="ARBA" id="ARBA00004609"/>
    </source>
</evidence>
<evidence type="ECO:0000256" key="9">
    <source>
        <dbReference type="SAM" id="MobiDB-lite"/>
    </source>
</evidence>
<dbReference type="InterPro" id="IPR043325">
    <property type="entry name" value="LTSS"/>
</dbReference>
<evidence type="ECO:0000313" key="14">
    <source>
        <dbReference type="RefSeq" id="XP_030547624.1"/>
    </source>
</evidence>
<feature type="signal peptide" evidence="11">
    <location>
        <begin position="1"/>
        <end position="37"/>
    </location>
</feature>